<feature type="transmembrane region" description="Helical" evidence="1">
    <location>
        <begin position="39"/>
        <end position="58"/>
    </location>
</feature>
<keyword evidence="1" id="KW-1133">Transmembrane helix</keyword>
<dbReference type="SUPFAM" id="SSF103481">
    <property type="entry name" value="Multidrug resistance efflux transporter EmrE"/>
    <property type="match status" value="1"/>
</dbReference>
<feature type="transmembrane region" description="Helical" evidence="1">
    <location>
        <begin position="7"/>
        <end position="27"/>
    </location>
</feature>
<keyword evidence="1" id="KW-0472">Membrane</keyword>
<feature type="transmembrane region" description="Helical" evidence="1">
    <location>
        <begin position="227"/>
        <end position="247"/>
    </location>
</feature>
<feature type="transmembrane region" description="Helical" evidence="1">
    <location>
        <begin position="70"/>
        <end position="87"/>
    </location>
</feature>
<accession>A0A1Q8YE12</accession>
<dbReference type="InterPro" id="IPR000620">
    <property type="entry name" value="EamA_dom"/>
</dbReference>
<proteinExistence type="predicted"/>
<feature type="domain" description="EamA" evidence="2">
    <location>
        <begin position="158"/>
        <end position="299"/>
    </location>
</feature>
<dbReference type="InterPro" id="IPR037185">
    <property type="entry name" value="EmrE-like"/>
</dbReference>
<reference evidence="3 4" key="1">
    <citation type="submission" date="2017-01" db="EMBL/GenBank/DDBJ databases">
        <title>Genome sequence of Rhodoferax antarcticus ANT.BR, a psychrophilic purple nonsulfur bacterium from an Antarctic microbial mat.</title>
        <authorList>
            <person name="Baker J."/>
            <person name="Riester C."/>
            <person name="Skinner B."/>
            <person name="Newell A."/>
            <person name="Swingley W."/>
            <person name="Madigan M."/>
            <person name="Jung D."/>
            <person name="Asao M."/>
            <person name="Chen M."/>
            <person name="Loughlin P."/>
            <person name="Pan H."/>
            <person name="Lin S."/>
            <person name="Li N."/>
            <person name="Shaw J."/>
            <person name="Prado M."/>
            <person name="Sherman C."/>
            <person name="Li X."/>
            <person name="Tang J."/>
            <person name="Blankenship R."/>
            <person name="Zhao T."/>
            <person name="Touchman J."/>
            <person name="Sattley M."/>
        </authorList>
    </citation>
    <scope>NUCLEOTIDE SEQUENCE [LARGE SCALE GENOMIC DNA]</scope>
    <source>
        <strain evidence="3 4">ANT.BR</strain>
    </source>
</reference>
<comment type="caution">
    <text evidence="3">The sequence shown here is derived from an EMBL/GenBank/DDBJ whole genome shotgun (WGS) entry which is preliminary data.</text>
</comment>
<dbReference type="Pfam" id="PF00892">
    <property type="entry name" value="EamA"/>
    <property type="match status" value="1"/>
</dbReference>
<evidence type="ECO:0000259" key="2">
    <source>
        <dbReference type="Pfam" id="PF00892"/>
    </source>
</evidence>
<keyword evidence="4" id="KW-1185">Reference proteome</keyword>
<feature type="transmembrane region" description="Helical" evidence="1">
    <location>
        <begin position="287"/>
        <end position="304"/>
    </location>
</feature>
<feature type="transmembrane region" description="Helical" evidence="1">
    <location>
        <begin position="254"/>
        <end position="275"/>
    </location>
</feature>
<dbReference type="STRING" id="81479.RA876_06280"/>
<evidence type="ECO:0000313" key="3">
    <source>
        <dbReference type="EMBL" id="OLP06192.1"/>
    </source>
</evidence>
<dbReference type="EMBL" id="MSYM01000013">
    <property type="protein sequence ID" value="OLP06192.1"/>
    <property type="molecule type" value="Genomic_DNA"/>
</dbReference>
<keyword evidence="1" id="KW-0812">Transmembrane</keyword>
<dbReference type="GO" id="GO:0016020">
    <property type="term" value="C:membrane"/>
    <property type="evidence" value="ECO:0007669"/>
    <property type="project" value="InterPro"/>
</dbReference>
<gene>
    <name evidence="3" type="ORF">BLL52_2423</name>
</gene>
<feature type="transmembrane region" description="Helical" evidence="1">
    <location>
        <begin position="193"/>
        <end position="212"/>
    </location>
</feature>
<dbReference type="AlphaFoldDB" id="A0A1Q8YE12"/>
<feature type="transmembrane region" description="Helical" evidence="1">
    <location>
        <begin position="157"/>
        <end position="181"/>
    </location>
</feature>
<dbReference type="Proteomes" id="UP000185911">
    <property type="component" value="Unassembled WGS sequence"/>
</dbReference>
<feature type="transmembrane region" description="Helical" evidence="1">
    <location>
        <begin position="99"/>
        <end position="115"/>
    </location>
</feature>
<organism evidence="3 4">
    <name type="scientific">Rhodoferax antarcticus ANT.BR</name>
    <dbReference type="NCBI Taxonomy" id="1111071"/>
    <lineage>
        <taxon>Bacteria</taxon>
        <taxon>Pseudomonadati</taxon>
        <taxon>Pseudomonadota</taxon>
        <taxon>Betaproteobacteria</taxon>
        <taxon>Burkholderiales</taxon>
        <taxon>Comamonadaceae</taxon>
        <taxon>Rhodoferax</taxon>
    </lineage>
</organism>
<evidence type="ECO:0000256" key="1">
    <source>
        <dbReference type="SAM" id="Phobius"/>
    </source>
</evidence>
<feature type="transmembrane region" description="Helical" evidence="1">
    <location>
        <begin position="122"/>
        <end position="145"/>
    </location>
</feature>
<sequence length="305" mass="32161">MILKRNDALGIAAGLGAGALWGMVFVAPRMTPGLTSVDLTAGRFVSYGLMAMVVMLLGRRLRRLPTGSQALSALGLSLLGATGYYLLLASSISAAGSEVPTLIIGTIPIWVMLLGKPLGLKWSALLPGLLLTLAGLALMMQTSLANAVALPLQGQQFWWGVLLALVAMASWTAFAMLNASWLKRHPQVSVTEWSNWLGLATGIGALLLWLFAGSTSNELLALDSKGLVVMVCIATGVGSGWAGSLLWNVASRRLSVSLAGQLIVSETLFGLFYAFVWDGGWPTPSQWLAAGLFTLGILASIRAHR</sequence>
<evidence type="ECO:0000313" key="4">
    <source>
        <dbReference type="Proteomes" id="UP000185911"/>
    </source>
</evidence>
<name>A0A1Q8YE12_9BURK</name>
<protein>
    <recommendedName>
        <fullName evidence="2">EamA domain-containing protein</fullName>
    </recommendedName>
</protein>
<dbReference type="RefSeq" id="WP_075586685.1">
    <property type="nucleotide sequence ID" value="NZ_MSYM01000013.1"/>
</dbReference>